<dbReference type="Proteomes" id="UP000037510">
    <property type="component" value="Unassembled WGS sequence"/>
</dbReference>
<keyword evidence="2" id="KW-1185">Reference proteome</keyword>
<protein>
    <submittedName>
        <fullName evidence="1">Uncharacterized protein</fullName>
    </submittedName>
</protein>
<evidence type="ECO:0000313" key="1">
    <source>
        <dbReference type="EMBL" id="KOB79230.1"/>
    </source>
</evidence>
<dbReference type="EMBL" id="JTDY01000041">
    <property type="protein sequence ID" value="KOB79230.1"/>
    <property type="molecule type" value="Genomic_DNA"/>
</dbReference>
<comment type="caution">
    <text evidence="1">The sequence shown here is derived from an EMBL/GenBank/DDBJ whole genome shotgun (WGS) entry which is preliminary data.</text>
</comment>
<proteinExistence type="predicted"/>
<sequence length="101" mass="11406">MSIRVGSQAESSDSLKAALVAEYLARTERLAPLFPRHAVRSRPLPEDLRLAYESPQNLALELTKSILYEDADSIDITNLKSHDSLWNGRPQHIKSNFEECI</sequence>
<evidence type="ECO:0000313" key="2">
    <source>
        <dbReference type="Proteomes" id="UP000037510"/>
    </source>
</evidence>
<organism evidence="1 2">
    <name type="scientific">Operophtera brumata</name>
    <name type="common">Winter moth</name>
    <name type="synonym">Phalaena brumata</name>
    <dbReference type="NCBI Taxonomy" id="104452"/>
    <lineage>
        <taxon>Eukaryota</taxon>
        <taxon>Metazoa</taxon>
        <taxon>Ecdysozoa</taxon>
        <taxon>Arthropoda</taxon>
        <taxon>Hexapoda</taxon>
        <taxon>Insecta</taxon>
        <taxon>Pterygota</taxon>
        <taxon>Neoptera</taxon>
        <taxon>Endopterygota</taxon>
        <taxon>Lepidoptera</taxon>
        <taxon>Glossata</taxon>
        <taxon>Ditrysia</taxon>
        <taxon>Geometroidea</taxon>
        <taxon>Geometridae</taxon>
        <taxon>Larentiinae</taxon>
        <taxon>Operophtera</taxon>
    </lineage>
</organism>
<gene>
    <name evidence="1" type="ORF">OBRU01_00897</name>
</gene>
<reference evidence="1 2" key="1">
    <citation type="journal article" date="2015" name="Genome Biol. Evol.">
        <title>The genome of winter moth (Operophtera brumata) provides a genomic perspective on sexual dimorphism and phenology.</title>
        <authorList>
            <person name="Derks M.F."/>
            <person name="Smit S."/>
            <person name="Salis L."/>
            <person name="Schijlen E."/>
            <person name="Bossers A."/>
            <person name="Mateman C."/>
            <person name="Pijl A.S."/>
            <person name="de Ridder D."/>
            <person name="Groenen M.A."/>
            <person name="Visser M.E."/>
            <person name="Megens H.J."/>
        </authorList>
    </citation>
    <scope>NUCLEOTIDE SEQUENCE [LARGE SCALE GENOMIC DNA]</scope>
    <source>
        <strain evidence="1">WM2013NL</strain>
        <tissue evidence="1">Head and thorax</tissue>
    </source>
</reference>
<dbReference type="AlphaFoldDB" id="A0A0L7LUW3"/>
<accession>A0A0L7LUW3</accession>
<name>A0A0L7LUW3_OPEBR</name>